<evidence type="ECO:0000256" key="1">
    <source>
        <dbReference type="ARBA" id="ARBA00022801"/>
    </source>
</evidence>
<dbReference type="RefSeq" id="WP_044442482.1">
    <property type="nucleotide sequence ID" value="NZ_JYFC01000006.1"/>
</dbReference>
<reference evidence="3 4" key="1">
    <citation type="journal article" date="2001" name="Int. J. Syst. Evol. Microbiol.">
        <title>Agreia bicolorata gen. nov., sp. nov., to accommodate actinobacteria isolated from narrow reed grass infected by the nematode Heteroanguina graminophila.</title>
        <authorList>
            <person name="Evtushenko L.I."/>
            <person name="Dorofeeva L.V."/>
            <person name="Dobrovolskaya T.G."/>
            <person name="Streshinskaya G.M."/>
            <person name="Subbotin S.A."/>
            <person name="Tiedje J.M."/>
        </authorList>
    </citation>
    <scope>NUCLEOTIDE SEQUENCE [LARGE SCALE GENOMIC DNA]</scope>
    <source>
        <strain evidence="3 4">VKM Ac-1804</strain>
    </source>
</reference>
<dbReference type="InterPro" id="IPR036380">
    <property type="entry name" value="Isochorismatase-like_sf"/>
</dbReference>
<comment type="caution">
    <text evidence="3">The sequence shown here is derived from an EMBL/GenBank/DDBJ whole genome shotgun (WGS) entry which is preliminary data.</text>
</comment>
<protein>
    <submittedName>
        <fullName evidence="3">Isochorismatase</fullName>
    </submittedName>
</protein>
<sequence>MALQMMSTDRPALVVIDVQRGFDDAEVWGERGNPACEAHIASLLALWRSRSWPVVFVQHDSDDSASPLAPSSPGHEFKDVITGTPDLLVRKRVNSSFYGTPDLHSWLRQESITELVICGITTNHCCETTARMAGNLGYETYFAIDATHTFDRVGPTGETVPAAILSMITATNLHGEFATVVTTGDLLADA</sequence>
<dbReference type="Pfam" id="PF00857">
    <property type="entry name" value="Isochorismatase"/>
    <property type="match status" value="1"/>
</dbReference>
<dbReference type="PANTHER" id="PTHR43540">
    <property type="entry name" value="PEROXYUREIDOACRYLATE/UREIDOACRYLATE AMIDOHYDROLASE-RELATED"/>
    <property type="match status" value="1"/>
</dbReference>
<proteinExistence type="predicted"/>
<organism evidence="3 4">
    <name type="scientific">Agreia bicolorata</name>
    <dbReference type="NCBI Taxonomy" id="110935"/>
    <lineage>
        <taxon>Bacteria</taxon>
        <taxon>Bacillati</taxon>
        <taxon>Actinomycetota</taxon>
        <taxon>Actinomycetes</taxon>
        <taxon>Micrococcales</taxon>
        <taxon>Microbacteriaceae</taxon>
        <taxon>Agreia</taxon>
    </lineage>
</organism>
<evidence type="ECO:0000259" key="2">
    <source>
        <dbReference type="Pfam" id="PF00857"/>
    </source>
</evidence>
<gene>
    <name evidence="3" type="ORF">TZ00_13570</name>
</gene>
<keyword evidence="4" id="KW-1185">Reference proteome</keyword>
<evidence type="ECO:0000313" key="3">
    <source>
        <dbReference type="EMBL" id="KJC63569.1"/>
    </source>
</evidence>
<name>A0ABR5CD58_9MICO</name>
<dbReference type="SUPFAM" id="SSF52499">
    <property type="entry name" value="Isochorismatase-like hydrolases"/>
    <property type="match status" value="1"/>
</dbReference>
<evidence type="ECO:0000313" key="4">
    <source>
        <dbReference type="Proteomes" id="UP000032503"/>
    </source>
</evidence>
<keyword evidence="1" id="KW-0378">Hydrolase</keyword>
<dbReference type="InterPro" id="IPR000868">
    <property type="entry name" value="Isochorismatase-like_dom"/>
</dbReference>
<feature type="domain" description="Isochorismatase-like" evidence="2">
    <location>
        <begin position="12"/>
        <end position="152"/>
    </location>
</feature>
<dbReference type="EMBL" id="JYFC01000006">
    <property type="protein sequence ID" value="KJC63569.1"/>
    <property type="molecule type" value="Genomic_DNA"/>
</dbReference>
<dbReference type="Proteomes" id="UP000032503">
    <property type="component" value="Unassembled WGS sequence"/>
</dbReference>
<accession>A0ABR5CD58</accession>
<dbReference type="Gene3D" id="3.40.50.850">
    <property type="entry name" value="Isochorismatase-like"/>
    <property type="match status" value="1"/>
</dbReference>
<dbReference type="InterPro" id="IPR050272">
    <property type="entry name" value="Isochorismatase-like_hydrls"/>
</dbReference>
<dbReference type="PANTHER" id="PTHR43540:SF1">
    <property type="entry name" value="ISOCHORISMATASE HYDROLASE"/>
    <property type="match status" value="1"/>
</dbReference>
<dbReference type="CDD" id="cd01014">
    <property type="entry name" value="nicotinamidase_related"/>
    <property type="match status" value="1"/>
</dbReference>